<accession>A0A7W9EXP6</accession>
<sequence length="102" mass="11647">MSGAAFVERIFEDGEREVRCRFFTPQQQPTGEYRCAWTLTWAGETKSHSAHGIDGVQALLLAMRVVHTELVDSESYRAGRFTYLQQRDLDLPPPFPPYDPEA</sequence>
<gene>
    <name evidence="2" type="ORF">FHS94_003655</name>
</gene>
<comment type="caution">
    <text evidence="2">The sequence shown here is derived from an EMBL/GenBank/DDBJ whole genome shotgun (WGS) entry which is preliminary data.</text>
</comment>
<evidence type="ECO:0000313" key="3">
    <source>
        <dbReference type="Proteomes" id="UP000546200"/>
    </source>
</evidence>
<dbReference type="InterPro" id="IPR054241">
    <property type="entry name" value="DUF6968"/>
</dbReference>
<name>A0A7W9EXP6_9SPHN</name>
<dbReference type="Pfam" id="PF22302">
    <property type="entry name" value="DUF6968"/>
    <property type="match status" value="1"/>
</dbReference>
<proteinExistence type="predicted"/>
<dbReference type="EMBL" id="JACIJK010000015">
    <property type="protein sequence ID" value="MBB5716783.1"/>
    <property type="molecule type" value="Genomic_DNA"/>
</dbReference>
<evidence type="ECO:0000313" key="2">
    <source>
        <dbReference type="EMBL" id="MBB5716783.1"/>
    </source>
</evidence>
<reference evidence="2 3" key="1">
    <citation type="submission" date="2020-08" db="EMBL/GenBank/DDBJ databases">
        <title>Genomic Encyclopedia of Type Strains, Phase IV (KMG-IV): sequencing the most valuable type-strain genomes for metagenomic binning, comparative biology and taxonomic classification.</title>
        <authorList>
            <person name="Goeker M."/>
        </authorList>
    </citation>
    <scope>NUCLEOTIDE SEQUENCE [LARGE SCALE GENOMIC DNA]</scope>
    <source>
        <strain evidence="2 3">DSM 100044</strain>
    </source>
</reference>
<keyword evidence="3" id="KW-1185">Reference proteome</keyword>
<organism evidence="2 3">
    <name type="scientific">Sphingomonas aerophila</name>
    <dbReference type="NCBI Taxonomy" id="1344948"/>
    <lineage>
        <taxon>Bacteria</taxon>
        <taxon>Pseudomonadati</taxon>
        <taxon>Pseudomonadota</taxon>
        <taxon>Alphaproteobacteria</taxon>
        <taxon>Sphingomonadales</taxon>
        <taxon>Sphingomonadaceae</taxon>
        <taxon>Sphingomonas</taxon>
    </lineage>
</organism>
<evidence type="ECO:0000259" key="1">
    <source>
        <dbReference type="Pfam" id="PF22302"/>
    </source>
</evidence>
<dbReference type="Proteomes" id="UP000546200">
    <property type="component" value="Unassembled WGS sequence"/>
</dbReference>
<protein>
    <recommendedName>
        <fullName evidence="1">DUF6968 domain-containing protein</fullName>
    </recommendedName>
</protein>
<dbReference type="AlphaFoldDB" id="A0A7W9EXP6"/>
<feature type="domain" description="DUF6968" evidence="1">
    <location>
        <begin position="11"/>
        <end position="92"/>
    </location>
</feature>
<dbReference type="RefSeq" id="WP_221234864.1">
    <property type="nucleotide sequence ID" value="NZ_JACIJK010000015.1"/>
</dbReference>